<dbReference type="InterPro" id="IPR021109">
    <property type="entry name" value="Peptidase_aspartic_dom_sf"/>
</dbReference>
<accession>A0AAN8FYT8</accession>
<sequence length="145" mass="15691">MAGVPVKLVGCAPLLFQIGSVSFEHTVYFTESACIPDDVEAYNIILGNDLLRRFPAWTIDYTTRTFSMAGQQLKILCASPAGKEEGPEQTIPIRIAETTVLPPSSETFVQCTTDSNTPAPLMLVSQNTKLTERSLMVTPAVITPG</sequence>
<gene>
    <name evidence="1" type="ORF">GCK32_014998</name>
</gene>
<evidence type="ECO:0000313" key="2">
    <source>
        <dbReference type="Proteomes" id="UP001331761"/>
    </source>
</evidence>
<keyword evidence="2" id="KW-1185">Reference proteome</keyword>
<dbReference type="Gene3D" id="2.40.70.10">
    <property type="entry name" value="Acid Proteases"/>
    <property type="match status" value="1"/>
</dbReference>
<evidence type="ECO:0000313" key="1">
    <source>
        <dbReference type="EMBL" id="KAK5983952.1"/>
    </source>
</evidence>
<comment type="caution">
    <text evidence="1">The sequence shown here is derived from an EMBL/GenBank/DDBJ whole genome shotgun (WGS) entry which is preliminary data.</text>
</comment>
<proteinExistence type="predicted"/>
<name>A0AAN8FYT8_TRICO</name>
<reference evidence="1 2" key="1">
    <citation type="submission" date="2019-10" db="EMBL/GenBank/DDBJ databases">
        <title>Assembly and Annotation for the nematode Trichostrongylus colubriformis.</title>
        <authorList>
            <person name="Martin J."/>
        </authorList>
    </citation>
    <scope>NUCLEOTIDE SEQUENCE [LARGE SCALE GENOMIC DNA]</scope>
    <source>
        <strain evidence="1">G859</strain>
        <tissue evidence="1">Whole worm</tissue>
    </source>
</reference>
<organism evidence="1 2">
    <name type="scientific">Trichostrongylus colubriformis</name>
    <name type="common">Black scour worm</name>
    <dbReference type="NCBI Taxonomy" id="6319"/>
    <lineage>
        <taxon>Eukaryota</taxon>
        <taxon>Metazoa</taxon>
        <taxon>Ecdysozoa</taxon>
        <taxon>Nematoda</taxon>
        <taxon>Chromadorea</taxon>
        <taxon>Rhabditida</taxon>
        <taxon>Rhabditina</taxon>
        <taxon>Rhabditomorpha</taxon>
        <taxon>Strongyloidea</taxon>
        <taxon>Trichostrongylidae</taxon>
        <taxon>Trichostrongylus</taxon>
    </lineage>
</organism>
<dbReference type="AlphaFoldDB" id="A0AAN8FYT8"/>
<dbReference type="Proteomes" id="UP001331761">
    <property type="component" value="Unassembled WGS sequence"/>
</dbReference>
<protein>
    <submittedName>
        <fullName evidence="1">Uncharacterized protein</fullName>
    </submittedName>
</protein>
<dbReference type="EMBL" id="WIXE01003430">
    <property type="protein sequence ID" value="KAK5983952.1"/>
    <property type="molecule type" value="Genomic_DNA"/>
</dbReference>